<feature type="transmembrane region" description="Helical" evidence="1">
    <location>
        <begin position="7"/>
        <end position="25"/>
    </location>
</feature>
<gene>
    <name evidence="3" type="ORF">ACFPTR_06560</name>
</gene>
<keyword evidence="1" id="KW-0472">Membrane</keyword>
<protein>
    <submittedName>
        <fullName evidence="3">DUF58 domain-containing protein</fullName>
    </submittedName>
</protein>
<feature type="transmembrane region" description="Helical" evidence="1">
    <location>
        <begin position="31"/>
        <end position="53"/>
    </location>
</feature>
<dbReference type="RefSeq" id="WP_270897803.1">
    <property type="nucleotide sequence ID" value="NZ_JBHSPF010000024.1"/>
</dbReference>
<sequence length="379" mass="44190">MKQHAINIGKVIFALMIFAALYAYAMFQGGFVSWFLFYSVTLLLLFNGLLMIYPLRAFSVTRQLPKRILHTDETVTITVKLKRKTTFPFLFLYVRDRVPRGWSKTNPGTMMFFSMAKEFSFSYDVHTIQRGEYHFTEIIIEMYDLFGFFQKKANLSYQDTVTVLPPLYPLTTWYQTRFQEEQTTSSLKNEGEPSHSIRSLREYVPGDKLTSVDWKVTARTRQLVTKEFEAEEGQGCVLILDNVGQQEKLFEMMVSFTASFVHECFRKKSSIHFQCSGEEDRSQAKRNEKEILLQLAVIQNIESFPLKTQVPAFLPSSSVRLFMYVTSQFNRPIVEEWKMLLERGEHVAIHYFLEQDDQGVDASFQQLRKLGASVYKHLS</sequence>
<dbReference type="PANTHER" id="PTHR34351:SF2">
    <property type="entry name" value="DUF58 DOMAIN-CONTAINING PROTEIN"/>
    <property type="match status" value="1"/>
</dbReference>
<evidence type="ECO:0000256" key="1">
    <source>
        <dbReference type="SAM" id="Phobius"/>
    </source>
</evidence>
<dbReference type="InterPro" id="IPR002881">
    <property type="entry name" value="DUF58"/>
</dbReference>
<comment type="caution">
    <text evidence="3">The sequence shown here is derived from an EMBL/GenBank/DDBJ whole genome shotgun (WGS) entry which is preliminary data.</text>
</comment>
<evidence type="ECO:0000313" key="3">
    <source>
        <dbReference type="EMBL" id="MFC5628558.1"/>
    </source>
</evidence>
<dbReference type="EMBL" id="JBHSPF010000024">
    <property type="protein sequence ID" value="MFC5628558.1"/>
    <property type="molecule type" value="Genomic_DNA"/>
</dbReference>
<evidence type="ECO:0000259" key="2">
    <source>
        <dbReference type="Pfam" id="PF01882"/>
    </source>
</evidence>
<evidence type="ECO:0000313" key="4">
    <source>
        <dbReference type="Proteomes" id="UP001596143"/>
    </source>
</evidence>
<dbReference type="Proteomes" id="UP001596143">
    <property type="component" value="Unassembled WGS sequence"/>
</dbReference>
<keyword evidence="1" id="KW-0812">Transmembrane</keyword>
<reference evidence="4" key="1">
    <citation type="journal article" date="2019" name="Int. J. Syst. Evol. Microbiol.">
        <title>The Global Catalogue of Microorganisms (GCM) 10K type strain sequencing project: providing services to taxonomists for standard genome sequencing and annotation.</title>
        <authorList>
            <consortium name="The Broad Institute Genomics Platform"/>
            <consortium name="The Broad Institute Genome Sequencing Center for Infectious Disease"/>
            <person name="Wu L."/>
            <person name="Ma J."/>
        </authorList>
    </citation>
    <scope>NUCLEOTIDE SEQUENCE [LARGE SCALE GENOMIC DNA]</scope>
    <source>
        <strain evidence="4">CGMCC 1.15790</strain>
    </source>
</reference>
<proteinExistence type="predicted"/>
<keyword evidence="1" id="KW-1133">Transmembrane helix</keyword>
<feature type="domain" description="DUF58" evidence="2">
    <location>
        <begin position="200"/>
        <end position="247"/>
    </location>
</feature>
<dbReference type="Pfam" id="PF01882">
    <property type="entry name" value="DUF58"/>
    <property type="match status" value="1"/>
</dbReference>
<keyword evidence="4" id="KW-1185">Reference proteome</keyword>
<name>A0ABW0U567_9BACI</name>
<accession>A0ABW0U567</accession>
<dbReference type="PANTHER" id="PTHR34351">
    <property type="entry name" value="SLR1927 PROTEIN-RELATED"/>
    <property type="match status" value="1"/>
</dbReference>
<organism evidence="3 4">
    <name type="scientific">Aliibacillus thermotolerans</name>
    <dbReference type="NCBI Taxonomy" id="1834418"/>
    <lineage>
        <taxon>Bacteria</taxon>
        <taxon>Bacillati</taxon>
        <taxon>Bacillota</taxon>
        <taxon>Bacilli</taxon>
        <taxon>Bacillales</taxon>
        <taxon>Bacillaceae</taxon>
        <taxon>Aliibacillus</taxon>
    </lineage>
</organism>